<reference evidence="1" key="1">
    <citation type="journal article" date="2019" name="Sci. Rep.">
        <title>Draft genome of Tanacetum cinerariifolium, the natural source of mosquito coil.</title>
        <authorList>
            <person name="Yamashiro T."/>
            <person name="Shiraishi A."/>
            <person name="Satake H."/>
            <person name="Nakayama K."/>
        </authorList>
    </citation>
    <scope>NUCLEOTIDE SEQUENCE</scope>
</reference>
<proteinExistence type="predicted"/>
<dbReference type="EMBL" id="BKCJ011629513">
    <property type="protein sequence ID" value="GFD44713.1"/>
    <property type="molecule type" value="Genomic_DNA"/>
</dbReference>
<organism evidence="1">
    <name type="scientific">Tanacetum cinerariifolium</name>
    <name type="common">Dalmatian daisy</name>
    <name type="synonym">Chrysanthemum cinerariifolium</name>
    <dbReference type="NCBI Taxonomy" id="118510"/>
    <lineage>
        <taxon>Eukaryota</taxon>
        <taxon>Viridiplantae</taxon>
        <taxon>Streptophyta</taxon>
        <taxon>Embryophyta</taxon>
        <taxon>Tracheophyta</taxon>
        <taxon>Spermatophyta</taxon>
        <taxon>Magnoliopsida</taxon>
        <taxon>eudicotyledons</taxon>
        <taxon>Gunneridae</taxon>
        <taxon>Pentapetalae</taxon>
        <taxon>asterids</taxon>
        <taxon>campanulids</taxon>
        <taxon>Asterales</taxon>
        <taxon>Asteraceae</taxon>
        <taxon>Asteroideae</taxon>
        <taxon>Anthemideae</taxon>
        <taxon>Anthemidinae</taxon>
        <taxon>Tanacetum</taxon>
    </lineage>
</organism>
<accession>A0A699WCQ3</accession>
<protein>
    <submittedName>
        <fullName evidence="1">Uncharacterized protein</fullName>
    </submittedName>
</protein>
<evidence type="ECO:0000313" key="1">
    <source>
        <dbReference type="EMBL" id="GFD44713.1"/>
    </source>
</evidence>
<sequence length="67" mass="7728">MVDDNDEDTSKDKEIDKLMALISLSLFQEDLQTDQQQPSECQKPKRGKDAAYHREKMLLCKQEEAGI</sequence>
<gene>
    <name evidence="1" type="ORF">Tci_916682</name>
</gene>
<name>A0A699WCQ3_TANCI</name>
<dbReference type="AlphaFoldDB" id="A0A699WCQ3"/>
<comment type="caution">
    <text evidence="1">The sequence shown here is derived from an EMBL/GenBank/DDBJ whole genome shotgun (WGS) entry which is preliminary data.</text>
</comment>